<evidence type="ECO:0000256" key="1">
    <source>
        <dbReference type="SAM" id="MobiDB-lite"/>
    </source>
</evidence>
<accession>K3ZYI0</accession>
<reference evidence="2" key="2">
    <citation type="submission" date="2018-08" db="UniProtKB">
        <authorList>
            <consortium name="EnsemblPlants"/>
        </authorList>
    </citation>
    <scope>IDENTIFICATION</scope>
    <source>
        <strain evidence="2">Yugu1</strain>
    </source>
</reference>
<dbReference type="HOGENOM" id="CLU_2445006_0_0_1"/>
<dbReference type="EMBL" id="AGNK02001183">
    <property type="status" value="NOT_ANNOTATED_CDS"/>
    <property type="molecule type" value="Genomic_DNA"/>
</dbReference>
<feature type="region of interest" description="Disordered" evidence="1">
    <location>
        <begin position="70"/>
        <end position="90"/>
    </location>
</feature>
<feature type="compositionally biased region" description="Polar residues" evidence="1">
    <location>
        <begin position="76"/>
        <end position="90"/>
    </location>
</feature>
<name>K3ZYI0_SETIT</name>
<reference evidence="3" key="1">
    <citation type="journal article" date="2012" name="Nat. Biotechnol.">
        <title>Reference genome sequence of the model plant Setaria.</title>
        <authorList>
            <person name="Bennetzen J.L."/>
            <person name="Schmutz J."/>
            <person name="Wang H."/>
            <person name="Percifield R."/>
            <person name="Hawkins J."/>
            <person name="Pontaroli A.C."/>
            <person name="Estep M."/>
            <person name="Feng L."/>
            <person name="Vaughn J.N."/>
            <person name="Grimwood J."/>
            <person name="Jenkins J."/>
            <person name="Barry K."/>
            <person name="Lindquist E."/>
            <person name="Hellsten U."/>
            <person name="Deshpande S."/>
            <person name="Wang X."/>
            <person name="Wu X."/>
            <person name="Mitros T."/>
            <person name="Triplett J."/>
            <person name="Yang X."/>
            <person name="Ye C.Y."/>
            <person name="Mauro-Herrera M."/>
            <person name="Wang L."/>
            <person name="Li P."/>
            <person name="Sharma M."/>
            <person name="Sharma R."/>
            <person name="Ronald P.C."/>
            <person name="Panaud O."/>
            <person name="Kellogg E.A."/>
            <person name="Brutnell T.P."/>
            <person name="Doust A.N."/>
            <person name="Tuskan G.A."/>
            <person name="Rokhsar D."/>
            <person name="Devos K.M."/>
        </authorList>
    </citation>
    <scope>NUCLEOTIDE SEQUENCE [LARGE SCALE GENOMIC DNA]</scope>
    <source>
        <strain evidence="3">cv. Yugu1</strain>
    </source>
</reference>
<dbReference type="AlphaFoldDB" id="K3ZYI0"/>
<organism evidence="2 3">
    <name type="scientific">Setaria italica</name>
    <name type="common">Foxtail millet</name>
    <name type="synonym">Panicum italicum</name>
    <dbReference type="NCBI Taxonomy" id="4555"/>
    <lineage>
        <taxon>Eukaryota</taxon>
        <taxon>Viridiplantae</taxon>
        <taxon>Streptophyta</taxon>
        <taxon>Embryophyta</taxon>
        <taxon>Tracheophyta</taxon>
        <taxon>Spermatophyta</taxon>
        <taxon>Magnoliopsida</taxon>
        <taxon>Liliopsida</taxon>
        <taxon>Poales</taxon>
        <taxon>Poaceae</taxon>
        <taxon>PACMAD clade</taxon>
        <taxon>Panicoideae</taxon>
        <taxon>Panicodae</taxon>
        <taxon>Paniceae</taxon>
        <taxon>Cenchrinae</taxon>
        <taxon>Setaria</taxon>
    </lineage>
</organism>
<protein>
    <submittedName>
        <fullName evidence="2">Uncharacterized protein</fullName>
    </submittedName>
</protein>
<evidence type="ECO:0000313" key="3">
    <source>
        <dbReference type="Proteomes" id="UP000004995"/>
    </source>
</evidence>
<keyword evidence="3" id="KW-1185">Reference proteome</keyword>
<sequence length="90" mass="10024">MKDLGTESGDWETKHLPINSVWQPIYVLSVVSLRPIITASVYSETLTSRSKLLYKCYMLQKGNGIKTVLDPKRTSQKQPNHLCSVGSSAV</sequence>
<dbReference type="InParanoid" id="K3ZYI0"/>
<dbReference type="Gramene" id="KQL25158">
    <property type="protein sequence ID" value="KQL25158"/>
    <property type="gene ID" value="SETIT_031662mg"/>
</dbReference>
<proteinExistence type="predicted"/>
<evidence type="ECO:0000313" key="2">
    <source>
        <dbReference type="EnsemblPlants" id="KQL25158"/>
    </source>
</evidence>
<dbReference type="Proteomes" id="UP000004995">
    <property type="component" value="Unassembled WGS sequence"/>
</dbReference>
<dbReference type="EnsemblPlants" id="KQL25158">
    <property type="protein sequence ID" value="KQL25158"/>
    <property type="gene ID" value="SETIT_031662mg"/>
</dbReference>